<sequence>MPGWCAHSDCLSIGEFTFYQMMEVSISQCAFNNITFSGYRKRKELFHIVIDGEKTKHFVSKDIRWNGLLFISYQGI</sequence>
<reference evidence="1" key="1">
    <citation type="submission" date="2021-06" db="EMBL/GenBank/DDBJ databases">
        <authorList>
            <person name="Kallberg Y."/>
            <person name="Tangrot J."/>
            <person name="Rosling A."/>
        </authorList>
    </citation>
    <scope>NUCLEOTIDE SEQUENCE</scope>
    <source>
        <strain evidence="1">BR232B</strain>
    </source>
</reference>
<evidence type="ECO:0000313" key="1">
    <source>
        <dbReference type="EMBL" id="CAG8586359.1"/>
    </source>
</evidence>
<dbReference type="EMBL" id="CAJVPI010000979">
    <property type="protein sequence ID" value="CAG8586359.1"/>
    <property type="molecule type" value="Genomic_DNA"/>
</dbReference>
<organism evidence="1 2">
    <name type="scientific">Paraglomus brasilianum</name>
    <dbReference type="NCBI Taxonomy" id="144538"/>
    <lineage>
        <taxon>Eukaryota</taxon>
        <taxon>Fungi</taxon>
        <taxon>Fungi incertae sedis</taxon>
        <taxon>Mucoromycota</taxon>
        <taxon>Glomeromycotina</taxon>
        <taxon>Glomeromycetes</taxon>
        <taxon>Paraglomerales</taxon>
        <taxon>Paraglomeraceae</taxon>
        <taxon>Paraglomus</taxon>
    </lineage>
</organism>
<dbReference type="AlphaFoldDB" id="A0A9N9C3B6"/>
<dbReference type="Proteomes" id="UP000789739">
    <property type="component" value="Unassembled WGS sequence"/>
</dbReference>
<evidence type="ECO:0000313" key="2">
    <source>
        <dbReference type="Proteomes" id="UP000789739"/>
    </source>
</evidence>
<gene>
    <name evidence="1" type="ORF">PBRASI_LOCUS6890</name>
</gene>
<name>A0A9N9C3B6_9GLOM</name>
<proteinExistence type="predicted"/>
<accession>A0A9N9C3B6</accession>
<keyword evidence="2" id="KW-1185">Reference proteome</keyword>
<protein>
    <submittedName>
        <fullName evidence="1">6968_t:CDS:1</fullName>
    </submittedName>
</protein>
<comment type="caution">
    <text evidence="1">The sequence shown here is derived from an EMBL/GenBank/DDBJ whole genome shotgun (WGS) entry which is preliminary data.</text>
</comment>